<evidence type="ECO:0000313" key="3">
    <source>
        <dbReference type="EMBL" id="KAK8233293.1"/>
    </source>
</evidence>
<keyword evidence="2" id="KW-0812">Transmembrane</keyword>
<dbReference type="InterPro" id="IPR021840">
    <property type="entry name" value="DUF3433"/>
</dbReference>
<feature type="compositionally biased region" description="Polar residues" evidence="1">
    <location>
        <begin position="1224"/>
        <end position="1236"/>
    </location>
</feature>
<evidence type="ECO:0000256" key="1">
    <source>
        <dbReference type="SAM" id="MobiDB-lite"/>
    </source>
</evidence>
<comment type="caution">
    <text evidence="3">The sequence shown here is derived from an EMBL/GenBank/DDBJ whole genome shotgun (WGS) entry which is preliminary data.</text>
</comment>
<organism evidence="3 4">
    <name type="scientific">Phyllosticta capitalensis</name>
    <dbReference type="NCBI Taxonomy" id="121624"/>
    <lineage>
        <taxon>Eukaryota</taxon>
        <taxon>Fungi</taxon>
        <taxon>Dikarya</taxon>
        <taxon>Ascomycota</taxon>
        <taxon>Pezizomycotina</taxon>
        <taxon>Dothideomycetes</taxon>
        <taxon>Dothideomycetes incertae sedis</taxon>
        <taxon>Botryosphaeriales</taxon>
        <taxon>Phyllostictaceae</taxon>
        <taxon>Phyllosticta</taxon>
    </lineage>
</organism>
<gene>
    <name evidence="3" type="ORF">HDK90DRAFT_466351</name>
</gene>
<dbReference type="Pfam" id="PF11915">
    <property type="entry name" value="DUF3433"/>
    <property type="match status" value="1"/>
</dbReference>
<reference evidence="3 4" key="1">
    <citation type="submission" date="2024-04" db="EMBL/GenBank/DDBJ databases">
        <title>Phyllosticta paracitricarpa is synonymous to the EU quarantine fungus P. citricarpa based on phylogenomic analyses.</title>
        <authorList>
            <consortium name="Lawrence Berkeley National Laboratory"/>
            <person name="Van Ingen-Buijs V.A."/>
            <person name="Van Westerhoven A.C."/>
            <person name="Haridas S."/>
            <person name="Skiadas P."/>
            <person name="Martin F."/>
            <person name="Groenewald J.Z."/>
            <person name="Crous P.W."/>
            <person name="Seidl M.F."/>
        </authorList>
    </citation>
    <scope>NUCLEOTIDE SEQUENCE [LARGE SCALE GENOMIC DNA]</scope>
    <source>
        <strain evidence="3 4">CBS 123374</strain>
    </source>
</reference>
<protein>
    <submittedName>
        <fullName evidence="3">Uncharacterized protein</fullName>
    </submittedName>
</protein>
<feature type="transmembrane region" description="Helical" evidence="2">
    <location>
        <begin position="21"/>
        <end position="41"/>
    </location>
</feature>
<feature type="transmembrane region" description="Helical" evidence="2">
    <location>
        <begin position="581"/>
        <end position="604"/>
    </location>
</feature>
<keyword evidence="2" id="KW-1133">Transmembrane helix</keyword>
<dbReference type="PANTHER" id="PTHR37544:SF1">
    <property type="entry name" value="PHOSPHORIBOSYLAMINOIMIDAZOLE-SUCCINOCARBOXAMIDE SYNTHASE"/>
    <property type="match status" value="1"/>
</dbReference>
<feature type="transmembrane region" description="Helical" evidence="2">
    <location>
        <begin position="464"/>
        <end position="486"/>
    </location>
</feature>
<sequence>MALVFDKNGGVAMATNGSQKYSVWAAKYLPIVGVVLLSAFWKSVMCELKEITPWASISNKWNSASQSVLLDYITGKDITSVLQAARFRHFALLLSLLAGFLCGAASPLANSLTYVNPHAVHEESAAFLLNTTFNYNGTLMKPDGSMFGVDHISSLPYAGVASSRLAGGRYPNWTKDSFAFESFAEGSPAAAGEGRAVAEVQAFSSHFDCHALNYSVVSEDFFHRFSASPINGSGLNCSKPILQNFTFGIESNVDDDTSPKVADHLTRAWLNLSSCSPSGSDYVTASIAFLDHLGGVAIDGNLSYLPYRTTAITGVICSIDFYQQNAEITVNRSTGEVIDYNVPTPTEEDQIDPGLSMAALWLYLNNLQELYTTGGVSTSNVWSSASYTSSFSQMDAFFGMLSGGDYKHLERYLDNGTSLRTDIGRLSEAILAQVVSIRARKDAVKPVTGKVKTQGPRLLVHSQILVALQVILLLIGLVTLLISTLLRPKSDFSEDPGQLAAGAVLLAHPTRRLENICAHGAAASPKDSHKSLDYSDWKLNSTPDGMLELQCRTSGINTTDAKDLAGKPLRDEGWRPLPLHLVFKSVSSCALLSLIVTLAILLSISQFTQIAFHFVSTTIIAVLGYVCSGIDAAVQQVSLYEGLWSKHRKRMQLVDHVSQSKINQFQIRRHHELSQIASKTAVLLFPILKIIAAGLYGVHSSEVVGQSSFSVDASLTTHAIPAFLDLESQDNYRFISDQAFQYTQWTQGQAFDIVAKSGNVGHLVLSDLSDVGSSGAPRNKTGSTVTIRVPAISIDVAYKKLDEPLLFVVSWSPSDPCWLLTNETFCDISIQTGLFANCSKNQAKYAGNFMPDNDTFNFCLADISNFVGPVSNATPIMYNEPIKPEVFNISYPQFFLFSGSVKVTRVHVDTVYAYNKDHSWTPIGYNTSTIETDGQSVSIREYTNGLWSDYLYSNNLWPNASNPFQALKVGRDPGVFRLMSIYAEYQLHNLSALMDQEKLGEVLKTALVAYYTELLAEYRPFALRNATAEGINPQIVGGILRYYQTRIIQDKSTTIILEALLATIFCCYLWVFLRFPNHSILPKSPGSIAARLSLLAHSNLVQQIREKKITRITDQEIWDKASLGWWKRAEETDQEIVADGADNFHEQPLPRYRWGIDIGEPVSRRGWNEDISNLEEDFGHGAAQDGGGGASLAAAAGVSSAVDAQPDAIELQNLRNRRDEAHGEQSSLHQENAQDSSGREASAFGLNLGSGAQVKLDDSLNTQTPDSEILEPGFAISRSEDPADDGASQPLLRPESR</sequence>
<accession>A0ABR1YLD8</accession>
<name>A0ABR1YLD8_9PEZI</name>
<proteinExistence type="predicted"/>
<dbReference type="PANTHER" id="PTHR37544">
    <property type="entry name" value="SPRAY-RELATED"/>
    <property type="match status" value="1"/>
</dbReference>
<keyword evidence="2" id="KW-0472">Membrane</keyword>
<keyword evidence="4" id="KW-1185">Reference proteome</keyword>
<feature type="transmembrane region" description="Helical" evidence="2">
    <location>
        <begin position="90"/>
        <end position="109"/>
    </location>
</feature>
<dbReference type="Proteomes" id="UP001492380">
    <property type="component" value="Unassembled WGS sequence"/>
</dbReference>
<feature type="region of interest" description="Disordered" evidence="1">
    <location>
        <begin position="1219"/>
        <end position="1297"/>
    </location>
</feature>
<dbReference type="EMBL" id="JBBWRZ010000006">
    <property type="protein sequence ID" value="KAK8233293.1"/>
    <property type="molecule type" value="Genomic_DNA"/>
</dbReference>
<evidence type="ECO:0000256" key="2">
    <source>
        <dbReference type="SAM" id="Phobius"/>
    </source>
</evidence>
<feature type="transmembrane region" description="Helical" evidence="2">
    <location>
        <begin position="610"/>
        <end position="634"/>
    </location>
</feature>
<evidence type="ECO:0000313" key="4">
    <source>
        <dbReference type="Proteomes" id="UP001492380"/>
    </source>
</evidence>